<keyword evidence="1" id="KW-0732">Signal</keyword>
<evidence type="ECO:0000313" key="2">
    <source>
        <dbReference type="Proteomes" id="UP000887566"/>
    </source>
</evidence>
<feature type="chain" id="PRO_5037112485" evidence="1">
    <location>
        <begin position="21"/>
        <end position="221"/>
    </location>
</feature>
<accession>A0A914X4M8</accession>
<feature type="signal peptide" evidence="1">
    <location>
        <begin position="1"/>
        <end position="20"/>
    </location>
</feature>
<reference evidence="3" key="1">
    <citation type="submission" date="2022-11" db="UniProtKB">
        <authorList>
            <consortium name="WormBaseParasite"/>
        </authorList>
    </citation>
    <scope>IDENTIFICATION</scope>
</reference>
<name>A0A914X4M8_9BILA</name>
<dbReference type="PANTHER" id="PTHR34311:SF10">
    <property type="entry name" value="NEMATODE SPECIFIC PEPTIDE FAMILY-RELATED"/>
    <property type="match status" value="1"/>
</dbReference>
<dbReference type="AlphaFoldDB" id="A0A914X4M8"/>
<organism evidence="2 3">
    <name type="scientific">Plectus sambesii</name>
    <dbReference type="NCBI Taxonomy" id="2011161"/>
    <lineage>
        <taxon>Eukaryota</taxon>
        <taxon>Metazoa</taxon>
        <taxon>Ecdysozoa</taxon>
        <taxon>Nematoda</taxon>
        <taxon>Chromadorea</taxon>
        <taxon>Plectida</taxon>
        <taxon>Plectina</taxon>
        <taxon>Plectoidea</taxon>
        <taxon>Plectidae</taxon>
        <taxon>Plectus</taxon>
    </lineage>
</organism>
<evidence type="ECO:0000313" key="3">
    <source>
        <dbReference type="WBParaSite" id="PSAMB.scaffold646size44613.g7649.t1"/>
    </source>
</evidence>
<evidence type="ECO:0000256" key="1">
    <source>
        <dbReference type="SAM" id="SignalP"/>
    </source>
</evidence>
<dbReference type="WBParaSite" id="PSAMB.scaffold646size44613.g7649.t1">
    <property type="protein sequence ID" value="PSAMB.scaffold646size44613.g7649.t1"/>
    <property type="gene ID" value="PSAMB.scaffold646size44613.g7649"/>
</dbReference>
<dbReference type="Proteomes" id="UP000887566">
    <property type="component" value="Unplaced"/>
</dbReference>
<protein>
    <submittedName>
        <fullName evidence="3">Secreted protein</fullName>
    </submittedName>
</protein>
<proteinExistence type="predicted"/>
<sequence length="221" mass="24590">MRMLFAFAAFAGCLLGLVSTQTTCDTGLLLGCEANFTDTLQLSGANWHDPETFRQDVERLLQYPGVQGLARVCRAFTWFKQCLGDNYAPCLTVSTFVTSGFKPRQGYEFVKVFNQFHFTCGAGYNTFLNNDCMSATWQLQQQTLTNCRHQFDADADRDPTNVCVYARTAMNCYETQFLIGCTNSPDPGWWACEYERLGTAVMNPQCGLRCSLPSAGGTVGK</sequence>
<dbReference type="PANTHER" id="PTHR34311">
    <property type="entry name" value="PROTEIN CBG21698-RELATED"/>
    <property type="match status" value="1"/>
</dbReference>
<keyword evidence="2" id="KW-1185">Reference proteome</keyword>